<organism evidence="1 2">
    <name type="scientific">Coptotermes formosanus</name>
    <name type="common">Formosan subterranean termite</name>
    <dbReference type="NCBI Taxonomy" id="36987"/>
    <lineage>
        <taxon>Eukaryota</taxon>
        <taxon>Metazoa</taxon>
        <taxon>Ecdysozoa</taxon>
        <taxon>Arthropoda</taxon>
        <taxon>Hexapoda</taxon>
        <taxon>Insecta</taxon>
        <taxon>Pterygota</taxon>
        <taxon>Neoptera</taxon>
        <taxon>Polyneoptera</taxon>
        <taxon>Dictyoptera</taxon>
        <taxon>Blattodea</taxon>
        <taxon>Blattoidea</taxon>
        <taxon>Termitoidae</taxon>
        <taxon>Rhinotermitidae</taxon>
        <taxon>Coptotermes</taxon>
    </lineage>
</organism>
<evidence type="ECO:0000313" key="2">
    <source>
        <dbReference type="Proteomes" id="UP000502823"/>
    </source>
</evidence>
<proteinExistence type="predicted"/>
<gene>
    <name evidence="1" type="ORF">Cfor_07912</name>
</gene>
<sequence length="79" mass="9267">YCQLRCYRFEPLRNSGMVRANGIATRPAGNVIHQYVSPYRPYQSHEGRVENQTLIAGRPRQKWRQLRFGHDYNGSGCRQ</sequence>
<comment type="caution">
    <text evidence="1">The sequence shown here is derived from an EMBL/GenBank/DDBJ whole genome shotgun (WGS) entry which is preliminary data.</text>
</comment>
<dbReference type="EMBL" id="BLKM01002210">
    <property type="protein sequence ID" value="GFG40522.1"/>
    <property type="molecule type" value="Genomic_DNA"/>
</dbReference>
<dbReference type="Proteomes" id="UP000502823">
    <property type="component" value="Unassembled WGS sequence"/>
</dbReference>
<reference evidence="2" key="1">
    <citation type="submission" date="2020-01" db="EMBL/GenBank/DDBJ databases">
        <title>Draft genome sequence of the Termite Coptotermes fromosanus.</title>
        <authorList>
            <person name="Itakura S."/>
            <person name="Yosikawa Y."/>
            <person name="Umezawa K."/>
        </authorList>
    </citation>
    <scope>NUCLEOTIDE SEQUENCE [LARGE SCALE GENOMIC DNA]</scope>
</reference>
<protein>
    <submittedName>
        <fullName evidence="1">Uncharacterized protein</fullName>
    </submittedName>
</protein>
<feature type="non-terminal residue" evidence="1">
    <location>
        <position position="1"/>
    </location>
</feature>
<keyword evidence="2" id="KW-1185">Reference proteome</keyword>
<dbReference type="InParanoid" id="A0A6L2QA51"/>
<evidence type="ECO:0000313" key="1">
    <source>
        <dbReference type="EMBL" id="GFG40522.1"/>
    </source>
</evidence>
<feature type="non-terminal residue" evidence="1">
    <location>
        <position position="79"/>
    </location>
</feature>
<dbReference type="AlphaFoldDB" id="A0A6L2QA51"/>
<name>A0A6L2QA51_COPFO</name>
<accession>A0A6L2QA51</accession>